<dbReference type="SUPFAM" id="SSF54427">
    <property type="entry name" value="NTF2-like"/>
    <property type="match status" value="1"/>
</dbReference>
<evidence type="ECO:0000313" key="1">
    <source>
        <dbReference type="EMBL" id="CUQ66357.1"/>
    </source>
</evidence>
<gene>
    <name evidence="1" type="ORF">NITINOP_1382</name>
</gene>
<dbReference type="AlphaFoldDB" id="A0A0S4KQT7"/>
<accession>A0A0S4KQT7</accession>
<dbReference type="OrthoDB" id="9795920at2"/>
<evidence type="ECO:0000313" key="2">
    <source>
        <dbReference type="Proteomes" id="UP000066284"/>
    </source>
</evidence>
<dbReference type="EMBL" id="LN885086">
    <property type="protein sequence ID" value="CUQ66357.1"/>
    <property type="molecule type" value="Genomic_DNA"/>
</dbReference>
<dbReference type="InterPro" id="IPR032710">
    <property type="entry name" value="NTF2-like_dom_sf"/>
</dbReference>
<proteinExistence type="predicted"/>
<evidence type="ECO:0008006" key="3">
    <source>
        <dbReference type="Google" id="ProtNLM"/>
    </source>
</evidence>
<dbReference type="KEGG" id="nio:NITINOP_1382"/>
<dbReference type="Proteomes" id="UP000066284">
    <property type="component" value="Chromosome 1"/>
</dbReference>
<reference evidence="2" key="1">
    <citation type="submission" date="2015-09" db="EMBL/GenBank/DDBJ databases">
        <authorList>
            <person name="Daims H."/>
        </authorList>
    </citation>
    <scope>NUCLEOTIDE SEQUENCE [LARGE SCALE GENOMIC DNA]</scope>
</reference>
<protein>
    <recommendedName>
        <fullName evidence="3">DUF4440 domain-containing protein</fullName>
    </recommendedName>
</protein>
<organism evidence="1 2">
    <name type="scientific">Candidatus Nitrospira inopinata</name>
    <dbReference type="NCBI Taxonomy" id="1715989"/>
    <lineage>
        <taxon>Bacteria</taxon>
        <taxon>Pseudomonadati</taxon>
        <taxon>Nitrospirota</taxon>
        <taxon>Nitrospiria</taxon>
        <taxon>Nitrospirales</taxon>
        <taxon>Nitrospiraceae</taxon>
        <taxon>Nitrospira</taxon>
    </lineage>
</organism>
<dbReference type="PROSITE" id="PS51257">
    <property type="entry name" value="PROKAR_LIPOPROTEIN"/>
    <property type="match status" value="1"/>
</dbReference>
<dbReference type="Gene3D" id="3.10.450.50">
    <property type="match status" value="1"/>
</dbReference>
<name>A0A0S4KQT7_9BACT</name>
<keyword evidence="2" id="KW-1185">Reference proteome</keyword>
<dbReference type="RefSeq" id="WP_062484354.1">
    <property type="nucleotide sequence ID" value="NZ_LN885086.1"/>
</dbReference>
<dbReference type="STRING" id="1715989.NITINOP_1382"/>
<sequence>MLEVRERAVSSWLLVAGWVVLFAVSLSGCSSKKPLQYPEDHERIQRIDQAVEALREAYQEKNLSGFRSLFSPDARLNQLQREVEADFEAFDSIKLDFKIERVIIEGGDVDVYVHWQGVWKKRGEEAGVRHRGSARLQWTGTGSFLLRGVQGDLPFGMKDKLTLSESSPQSVLR</sequence>